<comment type="caution">
    <text evidence="5">The sequence shown here is derived from an EMBL/GenBank/DDBJ whole genome shotgun (WGS) entry which is preliminary data.</text>
</comment>
<comment type="function">
    <text evidence="3">Specifically catalyzes the cleavage of the D-lactyl ether substituent of MurNAc 6-phosphate, producing GlcNAc 6-phosphate and D-lactate.</text>
</comment>
<dbReference type="InterPro" id="IPR001347">
    <property type="entry name" value="SIS_dom"/>
</dbReference>
<keyword evidence="2 3" id="KW-0119">Carbohydrate metabolism</keyword>
<comment type="subunit">
    <text evidence="3">Homodimer.</text>
</comment>
<dbReference type="SUPFAM" id="SSF53697">
    <property type="entry name" value="SIS domain"/>
    <property type="match status" value="1"/>
</dbReference>
<dbReference type="Pfam" id="PF22645">
    <property type="entry name" value="GKRP_SIS_N"/>
    <property type="match status" value="1"/>
</dbReference>
<dbReference type="PROSITE" id="PS01272">
    <property type="entry name" value="GCKR"/>
    <property type="match status" value="1"/>
</dbReference>
<dbReference type="NCBIfam" id="TIGR00274">
    <property type="entry name" value="N-acetylmuramic acid 6-phosphate etherase"/>
    <property type="match status" value="1"/>
</dbReference>
<dbReference type="Gene3D" id="1.10.8.1080">
    <property type="match status" value="1"/>
</dbReference>
<feature type="domain" description="SIS" evidence="4">
    <location>
        <begin position="58"/>
        <end position="220"/>
    </location>
</feature>
<dbReference type="RefSeq" id="WP_186859933.1">
    <property type="nucleotide sequence ID" value="NZ_JACOOO010000016.1"/>
</dbReference>
<dbReference type="EMBL" id="JACOOO010000016">
    <property type="protein sequence ID" value="MBC5629080.1"/>
    <property type="molecule type" value="Genomic_DNA"/>
</dbReference>
<dbReference type="InterPro" id="IPR040190">
    <property type="entry name" value="MURQ/GCKR"/>
</dbReference>
<evidence type="ECO:0000313" key="6">
    <source>
        <dbReference type="Proteomes" id="UP000596929"/>
    </source>
</evidence>
<dbReference type="InterPro" id="IPR005488">
    <property type="entry name" value="Etherase_MurQ"/>
</dbReference>
<feature type="active site" description="Proton donor" evidence="3">
    <location>
        <position position="86"/>
    </location>
</feature>
<dbReference type="PANTHER" id="PTHR10088">
    <property type="entry name" value="GLUCOKINASE REGULATORY PROTEIN"/>
    <property type="match status" value="1"/>
</dbReference>
<comment type="pathway">
    <text evidence="3">Amino-sugar metabolism; N-acetylmuramate degradation.</text>
</comment>
<name>A0ABR7DCH0_9CLOT</name>
<protein>
    <recommendedName>
        <fullName evidence="3">N-acetylmuramic acid 6-phosphate etherase</fullName>
        <shortName evidence="3">MurNAc-6-P etherase</shortName>
        <ecNumber evidence="3">4.2.1.126</ecNumber>
    </recommendedName>
    <alternativeName>
        <fullName evidence="3">N-acetylmuramic acid 6-phosphate hydrolase</fullName>
    </alternativeName>
    <alternativeName>
        <fullName evidence="3">N-acetylmuramic acid 6-phosphate lyase</fullName>
    </alternativeName>
</protein>
<dbReference type="Gene3D" id="3.40.50.10490">
    <property type="entry name" value="Glucose-6-phosphate isomerase like protein, domain 1"/>
    <property type="match status" value="1"/>
</dbReference>
<dbReference type="InterPro" id="IPR046348">
    <property type="entry name" value="SIS_dom_sf"/>
</dbReference>
<evidence type="ECO:0000259" key="4">
    <source>
        <dbReference type="PROSITE" id="PS51464"/>
    </source>
</evidence>
<dbReference type="Proteomes" id="UP000596929">
    <property type="component" value="Unassembled WGS sequence"/>
</dbReference>
<dbReference type="InterPro" id="IPR000408">
    <property type="entry name" value="Reg_chr_condens"/>
</dbReference>
<dbReference type="EC" id="4.2.1.126" evidence="3"/>
<accession>A0ABR7DCH0</accession>
<dbReference type="CDD" id="cd05007">
    <property type="entry name" value="SIS_Etherase"/>
    <property type="match status" value="1"/>
</dbReference>
<dbReference type="NCBIfam" id="NF003915">
    <property type="entry name" value="PRK05441.1"/>
    <property type="match status" value="1"/>
</dbReference>
<comment type="catalytic activity">
    <reaction evidence="3">
        <text>N-acetyl-D-muramate 6-phosphate + H2O = N-acetyl-D-glucosamine 6-phosphate + (R)-lactate</text>
        <dbReference type="Rhea" id="RHEA:26410"/>
        <dbReference type="ChEBI" id="CHEBI:15377"/>
        <dbReference type="ChEBI" id="CHEBI:16004"/>
        <dbReference type="ChEBI" id="CHEBI:57513"/>
        <dbReference type="ChEBI" id="CHEBI:58722"/>
        <dbReference type="EC" id="4.2.1.126"/>
    </reaction>
</comment>
<dbReference type="InterPro" id="IPR005486">
    <property type="entry name" value="Glucokinase_regulatory_CS"/>
</dbReference>
<reference evidence="5 6" key="1">
    <citation type="submission" date="2020-08" db="EMBL/GenBank/DDBJ databases">
        <title>Genome public.</title>
        <authorList>
            <person name="Liu C."/>
            <person name="Sun Q."/>
        </authorList>
    </citation>
    <scope>NUCLEOTIDE SEQUENCE [LARGE SCALE GENOMIC DNA]</scope>
    <source>
        <strain evidence="5 6">NSJ-6</strain>
    </source>
</reference>
<proteinExistence type="inferred from homology"/>
<keyword evidence="1 3" id="KW-0456">Lyase</keyword>
<gene>
    <name evidence="3 5" type="primary">murQ</name>
    <name evidence="5" type="ORF">H8S20_09265</name>
</gene>
<dbReference type="NCBIfam" id="NF009222">
    <property type="entry name" value="PRK12570.1"/>
    <property type="match status" value="1"/>
</dbReference>
<comment type="similarity">
    <text evidence="3">Belongs to the GCKR-like family. MurNAc-6-P etherase subfamily.</text>
</comment>
<feature type="active site" evidence="3">
    <location>
        <position position="116"/>
    </location>
</feature>
<sequence>MNQVKISHLVTEKRNPKTMNLDNLNTLEFLKVMNEEDRTVAESIENEIEHIEKAVVGIIEALNNNGRLFYVGSGTSGRLGVLDAVECPPTFGTTNEIVGIIAGGDSAFVKAKEGAEDSREQGAIDIESAGVTENDVVVGIAASGRTPHTIGALEKANEIGALTVCLACNKNSEVGKIAKIAIEVEVGPEVITGSTRLKAGTAQKLVLNMLSTASMVGIGKTYKNLMVDLKATNLKLIERSKRIIMEATECSYDLAEKVFEESGRNCKLAIVMIMLDCNKEEAENKLNASKGFISKAIV</sequence>
<evidence type="ECO:0000256" key="2">
    <source>
        <dbReference type="ARBA" id="ARBA00023277"/>
    </source>
</evidence>
<dbReference type="GO" id="GO:0016829">
    <property type="term" value="F:lyase activity"/>
    <property type="evidence" value="ECO:0007669"/>
    <property type="project" value="UniProtKB-KW"/>
</dbReference>
<keyword evidence="6" id="KW-1185">Reference proteome</keyword>
<dbReference type="HAMAP" id="MF_00068">
    <property type="entry name" value="MurQ"/>
    <property type="match status" value="1"/>
</dbReference>
<evidence type="ECO:0000256" key="1">
    <source>
        <dbReference type="ARBA" id="ARBA00023239"/>
    </source>
</evidence>
<dbReference type="PROSITE" id="PS50012">
    <property type="entry name" value="RCC1_3"/>
    <property type="match status" value="1"/>
</dbReference>
<comment type="miscellaneous">
    <text evidence="3">A lyase-type mechanism (elimination/hydration) is suggested for the cleavage of the lactyl ether bond of MurNAc 6-phosphate, with the formation of an alpha,beta-unsaturated aldehyde intermediate with (E)-stereochemistry, followed by the syn addition of water to give product.</text>
</comment>
<evidence type="ECO:0000256" key="3">
    <source>
        <dbReference type="HAMAP-Rule" id="MF_00068"/>
    </source>
</evidence>
<organism evidence="5 6">
    <name type="scientific">Clostridium hominis</name>
    <dbReference type="NCBI Taxonomy" id="2763036"/>
    <lineage>
        <taxon>Bacteria</taxon>
        <taxon>Bacillati</taxon>
        <taxon>Bacillota</taxon>
        <taxon>Clostridia</taxon>
        <taxon>Eubacteriales</taxon>
        <taxon>Clostridiaceae</taxon>
        <taxon>Clostridium</taxon>
    </lineage>
</organism>
<evidence type="ECO:0000313" key="5">
    <source>
        <dbReference type="EMBL" id="MBC5629080.1"/>
    </source>
</evidence>
<dbReference type="PROSITE" id="PS51464">
    <property type="entry name" value="SIS"/>
    <property type="match status" value="1"/>
</dbReference>
<dbReference type="PANTHER" id="PTHR10088:SF4">
    <property type="entry name" value="GLUCOKINASE REGULATORY PROTEIN"/>
    <property type="match status" value="1"/>
</dbReference>